<protein>
    <submittedName>
        <fullName evidence="1">Uncharacterized protein</fullName>
    </submittedName>
</protein>
<dbReference type="AlphaFoldDB" id="A0A0V0TD52"/>
<accession>A0A0V0TD52</accession>
<evidence type="ECO:0000313" key="1">
    <source>
        <dbReference type="EMBL" id="KRX36936.1"/>
    </source>
</evidence>
<organism evidence="1 2">
    <name type="scientific">Trichinella murrelli</name>
    <dbReference type="NCBI Taxonomy" id="144512"/>
    <lineage>
        <taxon>Eukaryota</taxon>
        <taxon>Metazoa</taxon>
        <taxon>Ecdysozoa</taxon>
        <taxon>Nematoda</taxon>
        <taxon>Enoplea</taxon>
        <taxon>Dorylaimia</taxon>
        <taxon>Trichinellida</taxon>
        <taxon>Trichinellidae</taxon>
        <taxon>Trichinella</taxon>
    </lineage>
</organism>
<name>A0A0V0TD52_9BILA</name>
<comment type="caution">
    <text evidence="1">The sequence shown here is derived from an EMBL/GenBank/DDBJ whole genome shotgun (WGS) entry which is preliminary data.</text>
</comment>
<keyword evidence="2" id="KW-1185">Reference proteome</keyword>
<dbReference type="Proteomes" id="UP000055048">
    <property type="component" value="Unassembled WGS sequence"/>
</dbReference>
<proteinExistence type="predicted"/>
<sequence length="95" mass="10614">MYELLDRFCCTLGPLAGDVSTVGIIVRSPAFSFLLQAMETKSLLKTKRIKCANRNSPEKSGLSPLNKRRSIASFDHDHTIEISVNFQTKIQSIQT</sequence>
<dbReference type="EMBL" id="JYDJ01000335">
    <property type="protein sequence ID" value="KRX36936.1"/>
    <property type="molecule type" value="Genomic_DNA"/>
</dbReference>
<reference evidence="1 2" key="1">
    <citation type="submission" date="2015-01" db="EMBL/GenBank/DDBJ databases">
        <title>Evolution of Trichinella species and genotypes.</title>
        <authorList>
            <person name="Korhonen P.K."/>
            <person name="Edoardo P."/>
            <person name="Giuseppe L.R."/>
            <person name="Gasser R.B."/>
        </authorList>
    </citation>
    <scope>NUCLEOTIDE SEQUENCE [LARGE SCALE GENOMIC DNA]</scope>
    <source>
        <strain evidence="1">ISS417</strain>
    </source>
</reference>
<evidence type="ECO:0000313" key="2">
    <source>
        <dbReference type="Proteomes" id="UP000055048"/>
    </source>
</evidence>
<gene>
    <name evidence="1" type="ORF">T05_7458</name>
</gene>